<reference evidence="3" key="1">
    <citation type="submission" date="2022-08" db="EMBL/GenBank/DDBJ databases">
        <authorList>
            <person name="Li F."/>
        </authorList>
    </citation>
    <scope>NUCLEOTIDE SEQUENCE</scope>
    <source>
        <strain evidence="3">MQZ15Z-1</strain>
    </source>
</reference>
<dbReference type="AlphaFoldDB" id="A0A9X2PHM0"/>
<dbReference type="Pfam" id="PF00501">
    <property type="entry name" value="AMP-binding"/>
    <property type="match status" value="1"/>
</dbReference>
<dbReference type="InterPro" id="IPR042099">
    <property type="entry name" value="ANL_N_sf"/>
</dbReference>
<dbReference type="InterPro" id="IPR025110">
    <property type="entry name" value="AMP-bd_C"/>
</dbReference>
<dbReference type="Gene3D" id="3.40.50.12780">
    <property type="entry name" value="N-terminal domain of ligase-like"/>
    <property type="match status" value="1"/>
</dbReference>
<dbReference type="InterPro" id="IPR000873">
    <property type="entry name" value="AMP-dep_synth/lig_dom"/>
</dbReference>
<evidence type="ECO:0000259" key="1">
    <source>
        <dbReference type="Pfam" id="PF00501"/>
    </source>
</evidence>
<comment type="caution">
    <text evidence="3">The sequence shown here is derived from an EMBL/GenBank/DDBJ whole genome shotgun (WGS) entry which is preliminary data.</text>
</comment>
<dbReference type="PANTHER" id="PTHR43767">
    <property type="entry name" value="LONG-CHAIN-FATTY-ACID--COA LIGASE"/>
    <property type="match status" value="1"/>
</dbReference>
<dbReference type="PANTHER" id="PTHR43767:SF1">
    <property type="entry name" value="NONRIBOSOMAL PEPTIDE SYNTHASE PES1 (EUROFUNG)-RELATED"/>
    <property type="match status" value="1"/>
</dbReference>
<sequence>MTGAIPNLGCLGSAFRDKGHLAIIDLHDPQNPREIDYPTFHAACDAVARGLVRRGFRPGDRVGVLCSNRTEFLEAFYGSMRAGVIPVMMGILLPADTLAWILEDSAIKLVFCEAGLREKLPAGTPVVVVDSDGADGLDAFKDPGPLEPFVPDHDAVAFQPYTSGSTGRPKGVLLSHRAHSWVAETISRDRDFSPADRMIVAAPLYHKHAMNSIKCVLFGGATVVLMRKFEARPYIEAINRYHTTVVSGVPTILAMMLQQRDLLAGRDYGFVRLATMGGAPASDELIDQVAELFPNAKINLIFGITETSAALFGRHPEGAPRPRHSIGWPIAGNEFRLVGEESEDFGTLHVRGPGMMNGYHNNPEQMAKRFDAEGWFNTGDILRRDEAGWYHFVGRSDDMFTSSGHNIYPAEVELMLERHPDIEQAVVVPAPDEIKHTVPYAFLVKRSGSSLTDEEVKQHALRNAPPYQYPRRVTFLDALPMTGVGKIDRRFLEAEARRMREEAGAGARKEGAGA</sequence>
<dbReference type="EMBL" id="JANTHZ010000010">
    <property type="protein sequence ID" value="MCS0497251.1"/>
    <property type="molecule type" value="Genomic_DNA"/>
</dbReference>
<dbReference type="Gene3D" id="3.30.300.30">
    <property type="match status" value="1"/>
</dbReference>
<dbReference type="Proteomes" id="UP001151088">
    <property type="component" value="Unassembled WGS sequence"/>
</dbReference>
<dbReference type="InterPro" id="IPR045851">
    <property type="entry name" value="AMP-bd_C_sf"/>
</dbReference>
<dbReference type="GO" id="GO:0016878">
    <property type="term" value="F:acid-thiol ligase activity"/>
    <property type="evidence" value="ECO:0007669"/>
    <property type="project" value="UniProtKB-ARBA"/>
</dbReference>
<dbReference type="SUPFAM" id="SSF56801">
    <property type="entry name" value="Acetyl-CoA synthetase-like"/>
    <property type="match status" value="1"/>
</dbReference>
<keyword evidence="4" id="KW-1185">Reference proteome</keyword>
<feature type="domain" description="AMP-binding enzyme C-terminal" evidence="2">
    <location>
        <begin position="411"/>
        <end position="486"/>
    </location>
</feature>
<evidence type="ECO:0000313" key="4">
    <source>
        <dbReference type="Proteomes" id="UP001151088"/>
    </source>
</evidence>
<evidence type="ECO:0000313" key="3">
    <source>
        <dbReference type="EMBL" id="MCS0497251.1"/>
    </source>
</evidence>
<organism evidence="3 4">
    <name type="scientific">Ancylobacter mangrovi</name>
    <dbReference type="NCBI Taxonomy" id="2972472"/>
    <lineage>
        <taxon>Bacteria</taxon>
        <taxon>Pseudomonadati</taxon>
        <taxon>Pseudomonadota</taxon>
        <taxon>Alphaproteobacteria</taxon>
        <taxon>Hyphomicrobiales</taxon>
        <taxon>Xanthobacteraceae</taxon>
        <taxon>Ancylobacter</taxon>
    </lineage>
</organism>
<dbReference type="Pfam" id="PF13193">
    <property type="entry name" value="AMP-binding_C"/>
    <property type="match status" value="1"/>
</dbReference>
<accession>A0A9X2PHM0</accession>
<evidence type="ECO:0000259" key="2">
    <source>
        <dbReference type="Pfam" id="PF13193"/>
    </source>
</evidence>
<dbReference type="InterPro" id="IPR050237">
    <property type="entry name" value="ATP-dep_AMP-bd_enzyme"/>
</dbReference>
<name>A0A9X2PHM0_9HYPH</name>
<feature type="domain" description="AMP-dependent synthetase/ligase" evidence="1">
    <location>
        <begin position="18"/>
        <end position="360"/>
    </location>
</feature>
<keyword evidence="3" id="KW-0436">Ligase</keyword>
<dbReference type="RefSeq" id="WP_258734402.1">
    <property type="nucleotide sequence ID" value="NZ_JANTHZ010000010.1"/>
</dbReference>
<proteinExistence type="predicted"/>
<protein>
    <submittedName>
        <fullName evidence="3">Acyl--CoA ligase</fullName>
    </submittedName>
</protein>
<gene>
    <name evidence="3" type="ORF">NVS89_19365</name>
</gene>